<feature type="region of interest" description="Disordered" evidence="1">
    <location>
        <begin position="40"/>
        <end position="76"/>
    </location>
</feature>
<dbReference type="Pfam" id="PF01551">
    <property type="entry name" value="Peptidase_M23"/>
    <property type="match status" value="1"/>
</dbReference>
<dbReference type="GO" id="GO:0004222">
    <property type="term" value="F:metalloendopeptidase activity"/>
    <property type="evidence" value="ECO:0007669"/>
    <property type="project" value="TreeGrafter"/>
</dbReference>
<keyword evidence="2" id="KW-1133">Transmembrane helix</keyword>
<organism evidence="4 5">
    <name type="scientific">Oscillibacter hominis</name>
    <dbReference type="NCBI Taxonomy" id="2763056"/>
    <lineage>
        <taxon>Bacteria</taxon>
        <taxon>Bacillati</taxon>
        <taxon>Bacillota</taxon>
        <taxon>Clostridia</taxon>
        <taxon>Eubacteriales</taxon>
        <taxon>Oscillospiraceae</taxon>
        <taxon>Oscillibacter</taxon>
    </lineage>
</organism>
<protein>
    <submittedName>
        <fullName evidence="4">M23 family metallopeptidase</fullName>
    </submittedName>
</protein>
<accession>A0A7G9B3M3</accession>
<reference evidence="4 5" key="1">
    <citation type="submission" date="2020-08" db="EMBL/GenBank/DDBJ databases">
        <authorList>
            <person name="Liu C."/>
            <person name="Sun Q."/>
        </authorList>
    </citation>
    <scope>NUCLEOTIDE SEQUENCE [LARGE SCALE GENOMIC DNA]</scope>
    <source>
        <strain evidence="4 5">NSJ-62</strain>
    </source>
</reference>
<dbReference type="EMBL" id="CP060490">
    <property type="protein sequence ID" value="QNL44154.1"/>
    <property type="molecule type" value="Genomic_DNA"/>
</dbReference>
<proteinExistence type="predicted"/>
<keyword evidence="2" id="KW-0812">Transmembrane</keyword>
<dbReference type="RefSeq" id="WP_187332755.1">
    <property type="nucleotide sequence ID" value="NZ_CP060490.1"/>
</dbReference>
<sequence>MGKRSVKSVFGGAGFYIALLLCVAAVGVAGYFVLFSGNSEEPVEPVGHPEPVEVNDPEPVDLEPSGQEAPPPDPVEEPDVVTVAQMPEVDIPAEQPRLTVKPVSGETVAAFSMEDLQYDKTMEDWRTHNGMDIEADKGTQVMAATAGTVDSVYDDPLLGTTVVLSHSGGYQTIYACLQGQPTVSAGDSVTTGQVIGCVGESAIAEAGAHLHFGVTREGVPIDPEEFLNQ</sequence>
<feature type="transmembrane region" description="Helical" evidence="2">
    <location>
        <begin position="12"/>
        <end position="34"/>
    </location>
</feature>
<evidence type="ECO:0000313" key="5">
    <source>
        <dbReference type="Proteomes" id="UP000515960"/>
    </source>
</evidence>
<gene>
    <name evidence="4" type="ORF">H8790_12040</name>
</gene>
<dbReference type="CDD" id="cd12797">
    <property type="entry name" value="M23_peptidase"/>
    <property type="match status" value="1"/>
</dbReference>
<dbReference type="InterPro" id="IPR050570">
    <property type="entry name" value="Cell_wall_metabolism_enzyme"/>
</dbReference>
<dbReference type="PANTHER" id="PTHR21666">
    <property type="entry name" value="PEPTIDASE-RELATED"/>
    <property type="match status" value="1"/>
</dbReference>
<name>A0A7G9B3M3_9FIRM</name>
<dbReference type="AlphaFoldDB" id="A0A7G9B3M3"/>
<dbReference type="Gene3D" id="2.70.70.10">
    <property type="entry name" value="Glucose Permease (Domain IIA)"/>
    <property type="match status" value="1"/>
</dbReference>
<evidence type="ECO:0000313" key="4">
    <source>
        <dbReference type="EMBL" id="QNL44154.1"/>
    </source>
</evidence>
<keyword evidence="2" id="KW-0472">Membrane</keyword>
<dbReference type="Proteomes" id="UP000515960">
    <property type="component" value="Chromosome"/>
</dbReference>
<keyword evidence="5" id="KW-1185">Reference proteome</keyword>
<dbReference type="InterPro" id="IPR016047">
    <property type="entry name" value="M23ase_b-sheet_dom"/>
</dbReference>
<feature type="domain" description="M23ase beta-sheet core" evidence="3">
    <location>
        <begin position="127"/>
        <end position="223"/>
    </location>
</feature>
<evidence type="ECO:0000256" key="2">
    <source>
        <dbReference type="SAM" id="Phobius"/>
    </source>
</evidence>
<dbReference type="SUPFAM" id="SSF51261">
    <property type="entry name" value="Duplicated hybrid motif"/>
    <property type="match status" value="1"/>
</dbReference>
<dbReference type="InterPro" id="IPR011055">
    <property type="entry name" value="Dup_hybrid_motif"/>
</dbReference>
<evidence type="ECO:0000256" key="1">
    <source>
        <dbReference type="SAM" id="MobiDB-lite"/>
    </source>
</evidence>
<dbReference type="KEGG" id="ohi:H8790_12040"/>
<dbReference type="PANTHER" id="PTHR21666:SF290">
    <property type="entry name" value="PEPTIDASE M23 DOMAIN PROTEIN"/>
    <property type="match status" value="1"/>
</dbReference>
<evidence type="ECO:0000259" key="3">
    <source>
        <dbReference type="Pfam" id="PF01551"/>
    </source>
</evidence>